<dbReference type="Pfam" id="PF09678">
    <property type="entry name" value="Caa3_CtaG"/>
    <property type="match status" value="1"/>
</dbReference>
<evidence type="ECO:0000256" key="5">
    <source>
        <dbReference type="ARBA" id="ARBA00023136"/>
    </source>
</evidence>
<feature type="transmembrane region" description="Helical" evidence="6">
    <location>
        <begin position="151"/>
        <end position="169"/>
    </location>
</feature>
<feature type="transmembrane region" description="Helical" evidence="6">
    <location>
        <begin position="18"/>
        <end position="36"/>
    </location>
</feature>
<protein>
    <submittedName>
        <fullName evidence="7">Cytochrome c oxidase assembly factor CtaG</fullName>
    </submittedName>
</protein>
<accession>A0ABY9JYN1</accession>
<evidence type="ECO:0000256" key="1">
    <source>
        <dbReference type="ARBA" id="ARBA00004651"/>
    </source>
</evidence>
<dbReference type="InterPro" id="IPR019108">
    <property type="entry name" value="Caa3_assmbl_CtaG-rel"/>
</dbReference>
<evidence type="ECO:0000313" key="8">
    <source>
        <dbReference type="Proteomes" id="UP001197974"/>
    </source>
</evidence>
<comment type="subcellular location">
    <subcellularLocation>
        <location evidence="1">Cell membrane</location>
        <topology evidence="1">Multi-pass membrane protein</topology>
    </subcellularLocation>
</comment>
<feature type="transmembrane region" description="Helical" evidence="6">
    <location>
        <begin position="116"/>
        <end position="139"/>
    </location>
</feature>
<dbReference type="EMBL" id="CP129013">
    <property type="protein sequence ID" value="WLR43652.1"/>
    <property type="molecule type" value="Genomic_DNA"/>
</dbReference>
<evidence type="ECO:0000256" key="3">
    <source>
        <dbReference type="ARBA" id="ARBA00022692"/>
    </source>
</evidence>
<sequence length="296" mass="33833">MFQNIEIFGPRALWSPEYLGFTVALTILYFLIIGPWRKDFKNSTPVPLKQKLLFILAMVMLYISKGSPVDLLGHITLTAHMISMSILYLMVPPLLIFGIPVWLWKSVINLPFVKQLFHYGTKPLIALIMFNLLFSFYHIPMLFDFLNTNQALHAMITIVIFISSLFMWWPLLNRVDEEKQLHGLKKIGYIFADGMLLTPACALIIFSSAPLYDVYTSSATWVEALSLCVPTDTLNNLTLSGPELFSTMSPLDDQRTGGVIMKIVQEIIYGSILGYVFFEWARKEQKIDTLEDAEQF</sequence>
<feature type="transmembrane region" description="Helical" evidence="6">
    <location>
        <begin position="48"/>
        <end position="65"/>
    </location>
</feature>
<evidence type="ECO:0000313" key="7">
    <source>
        <dbReference type="EMBL" id="WLR43652.1"/>
    </source>
</evidence>
<keyword evidence="8" id="KW-1185">Reference proteome</keyword>
<keyword evidence="4 6" id="KW-1133">Transmembrane helix</keyword>
<keyword evidence="2" id="KW-1003">Cell membrane</keyword>
<organism evidence="7 8">
    <name type="scientific">Bacillus carboniphilus</name>
    <dbReference type="NCBI Taxonomy" id="86663"/>
    <lineage>
        <taxon>Bacteria</taxon>
        <taxon>Bacillati</taxon>
        <taxon>Bacillota</taxon>
        <taxon>Bacilli</taxon>
        <taxon>Bacillales</taxon>
        <taxon>Bacillaceae</taxon>
        <taxon>Bacillus</taxon>
    </lineage>
</organism>
<name>A0ABY9JYN1_9BACI</name>
<evidence type="ECO:0000256" key="2">
    <source>
        <dbReference type="ARBA" id="ARBA00022475"/>
    </source>
</evidence>
<dbReference type="InterPro" id="IPR014108">
    <property type="entry name" value="Caa3-assmbl_CtaG"/>
</dbReference>
<dbReference type="Proteomes" id="UP001197974">
    <property type="component" value="Chromosome"/>
</dbReference>
<dbReference type="RefSeq" id="WP_226538460.1">
    <property type="nucleotide sequence ID" value="NZ_CP129013.1"/>
</dbReference>
<evidence type="ECO:0000256" key="4">
    <source>
        <dbReference type="ARBA" id="ARBA00022989"/>
    </source>
</evidence>
<feature type="transmembrane region" description="Helical" evidence="6">
    <location>
        <begin position="85"/>
        <end position="104"/>
    </location>
</feature>
<dbReference type="NCBIfam" id="TIGR02737">
    <property type="entry name" value="caa3_CtaG"/>
    <property type="match status" value="1"/>
</dbReference>
<proteinExistence type="predicted"/>
<feature type="transmembrane region" description="Helical" evidence="6">
    <location>
        <begin position="190"/>
        <end position="212"/>
    </location>
</feature>
<evidence type="ECO:0000256" key="6">
    <source>
        <dbReference type="SAM" id="Phobius"/>
    </source>
</evidence>
<gene>
    <name evidence="7" type="primary">ctaG</name>
    <name evidence="7" type="ORF">LC087_05775</name>
</gene>
<keyword evidence="5 6" id="KW-0472">Membrane</keyword>
<keyword evidence="3 6" id="KW-0812">Transmembrane</keyword>
<reference evidence="7 8" key="1">
    <citation type="submission" date="2023-06" db="EMBL/GenBank/DDBJ databases">
        <title>Five Gram-positive bacteria isolated from mangrove sediments in Shenzhen, Guangdong, China.</title>
        <authorList>
            <person name="Yu S."/>
            <person name="Zheng W."/>
            <person name="Huang Y."/>
        </authorList>
    </citation>
    <scope>NUCLEOTIDE SEQUENCE [LARGE SCALE GENOMIC DNA]</scope>
    <source>
        <strain evidence="7 8">SaN35-3</strain>
    </source>
</reference>